<protein>
    <recommendedName>
        <fullName evidence="5">Alanine racemase</fullName>
        <ecNumber evidence="5">5.1.1.1</ecNumber>
    </recommendedName>
</protein>
<organism evidence="9 10">
    <name type="scientific">Bordetella ansorpii</name>
    <dbReference type="NCBI Taxonomy" id="288768"/>
    <lineage>
        <taxon>Bacteria</taxon>
        <taxon>Pseudomonadati</taxon>
        <taxon>Pseudomonadota</taxon>
        <taxon>Betaproteobacteria</taxon>
        <taxon>Burkholderiales</taxon>
        <taxon>Alcaligenaceae</taxon>
        <taxon>Bordetella</taxon>
    </lineage>
</organism>
<evidence type="ECO:0000256" key="2">
    <source>
        <dbReference type="ARBA" id="ARBA00001933"/>
    </source>
</evidence>
<evidence type="ECO:0000256" key="4">
    <source>
        <dbReference type="ARBA" id="ARBA00023235"/>
    </source>
</evidence>
<dbReference type="GO" id="GO:0005829">
    <property type="term" value="C:cytosol"/>
    <property type="evidence" value="ECO:0007669"/>
    <property type="project" value="TreeGrafter"/>
</dbReference>
<dbReference type="GO" id="GO:0030170">
    <property type="term" value="F:pyridoxal phosphate binding"/>
    <property type="evidence" value="ECO:0007669"/>
    <property type="project" value="UniProtKB-UniRule"/>
</dbReference>
<comment type="pathway">
    <text evidence="5">Amino-acid biosynthesis; D-alanine biosynthesis; D-alanine from L-alanine: step 1/1.</text>
</comment>
<dbReference type="InterPro" id="IPR001608">
    <property type="entry name" value="Ala_racemase_N"/>
</dbReference>
<evidence type="ECO:0000256" key="5">
    <source>
        <dbReference type="HAMAP-Rule" id="MF_01201"/>
    </source>
</evidence>
<evidence type="ECO:0000256" key="1">
    <source>
        <dbReference type="ARBA" id="ARBA00000316"/>
    </source>
</evidence>
<comment type="cofactor">
    <cofactor evidence="2 5 6">
        <name>pyridoxal 5'-phosphate</name>
        <dbReference type="ChEBI" id="CHEBI:597326"/>
    </cofactor>
</comment>
<feature type="active site" description="Proton acceptor; specific for L-alanine" evidence="5">
    <location>
        <position position="271"/>
    </location>
</feature>
<evidence type="ECO:0000313" key="9">
    <source>
        <dbReference type="EMBL" id="SAI72241.1"/>
    </source>
</evidence>
<dbReference type="InterPro" id="IPR029066">
    <property type="entry name" value="PLP-binding_barrel"/>
</dbReference>
<dbReference type="EC" id="5.1.1.1" evidence="5"/>
<dbReference type="SUPFAM" id="SSF51419">
    <property type="entry name" value="PLP-binding barrel"/>
    <property type="match status" value="1"/>
</dbReference>
<evidence type="ECO:0000259" key="8">
    <source>
        <dbReference type="SMART" id="SM01005"/>
    </source>
</evidence>
<dbReference type="GO" id="GO:0008784">
    <property type="term" value="F:alanine racemase activity"/>
    <property type="evidence" value="ECO:0007669"/>
    <property type="project" value="UniProtKB-UniRule"/>
</dbReference>
<dbReference type="SUPFAM" id="SSF50621">
    <property type="entry name" value="Alanine racemase C-terminal domain-like"/>
    <property type="match status" value="1"/>
</dbReference>
<sequence length="376" mass="39249">MPRPISASVSVSALRHNLAVVRRLLDQDAERAGAQPASIWAVIKANAYGHGIERAVAGFSAAQGLAMLDLDEAVRCREAGWGGPILLLEGFFQPADLDLVDRYHLTSTVHTHEQLDMLATARLSRRVDVMVKLNSGMNRLGFAPHDYAQAHARAVQLHAKGVLGSVGRMTHFACADGPEGVAGQLEVFGRATGGLANGPVSVCNSAATLRYPEIARGDAGTQHWVRPGICLYGASPFDDVSAASYGLRPAMSLRSEIIGVQNVPAGQAIGYGATYRTEQAMRVGVVACGYADGYPRHAGTGTPITVAGVPTRLLGRVSMDMLMVDLGPAPSAGVGAPVALWGEGGPSVDDVARAAGTIGYELLCAVAARVPQATRP</sequence>
<dbReference type="CDD" id="cd06827">
    <property type="entry name" value="PLPDE_III_AR_proteobact"/>
    <property type="match status" value="1"/>
</dbReference>
<dbReference type="PROSITE" id="PS00395">
    <property type="entry name" value="ALANINE_RACEMASE"/>
    <property type="match status" value="1"/>
</dbReference>
<gene>
    <name evidence="9" type="primary">dadX</name>
    <name evidence="9" type="ORF">SAMEA3906486_04020</name>
</gene>
<keyword evidence="4 5" id="KW-0413">Isomerase</keyword>
<feature type="binding site" evidence="5 7">
    <location>
        <position position="139"/>
    </location>
    <ligand>
        <name>substrate</name>
    </ligand>
</feature>
<feature type="domain" description="Alanine racemase C-terminal" evidence="8">
    <location>
        <begin position="250"/>
        <end position="375"/>
    </location>
</feature>
<accession>A0A157SPL3</accession>
<evidence type="ECO:0000313" key="10">
    <source>
        <dbReference type="Proteomes" id="UP000076848"/>
    </source>
</evidence>
<dbReference type="RefSeq" id="WP_066130845.1">
    <property type="nucleotide sequence ID" value="NZ_FKIF01000007.1"/>
</dbReference>
<comment type="similarity">
    <text evidence="5">Belongs to the alanine racemase family.</text>
</comment>
<dbReference type="PANTHER" id="PTHR30511:SF0">
    <property type="entry name" value="ALANINE RACEMASE, CATABOLIC-RELATED"/>
    <property type="match status" value="1"/>
</dbReference>
<dbReference type="OrthoDB" id="9813814at2"/>
<dbReference type="GO" id="GO:0030632">
    <property type="term" value="P:D-alanine biosynthetic process"/>
    <property type="evidence" value="ECO:0007669"/>
    <property type="project" value="UniProtKB-UniRule"/>
</dbReference>
<dbReference type="InterPro" id="IPR009006">
    <property type="entry name" value="Ala_racemase/Decarboxylase_C"/>
</dbReference>
<dbReference type="PRINTS" id="PR00992">
    <property type="entry name" value="ALARACEMASE"/>
</dbReference>
<evidence type="ECO:0000256" key="7">
    <source>
        <dbReference type="PIRSR" id="PIRSR600821-52"/>
    </source>
</evidence>
<dbReference type="UniPathway" id="UPA00042">
    <property type="reaction ID" value="UER00497"/>
</dbReference>
<comment type="function">
    <text evidence="5">Catalyzes the interconversion of L-alanine and D-alanine. May also act on other amino acids.</text>
</comment>
<dbReference type="InterPro" id="IPR020622">
    <property type="entry name" value="Ala_racemase_pyridoxalP-BS"/>
</dbReference>
<dbReference type="Pfam" id="PF01168">
    <property type="entry name" value="Ala_racemase_N"/>
    <property type="match status" value="1"/>
</dbReference>
<dbReference type="NCBIfam" id="TIGR00492">
    <property type="entry name" value="alr"/>
    <property type="match status" value="1"/>
</dbReference>
<dbReference type="EMBL" id="FKIF01000007">
    <property type="protein sequence ID" value="SAI72241.1"/>
    <property type="molecule type" value="Genomic_DNA"/>
</dbReference>
<dbReference type="Gene3D" id="3.20.20.10">
    <property type="entry name" value="Alanine racemase"/>
    <property type="match status" value="1"/>
</dbReference>
<dbReference type="AlphaFoldDB" id="A0A157SPL3"/>
<feature type="active site" description="Proton acceptor; specific for D-alanine" evidence="5">
    <location>
        <position position="44"/>
    </location>
</feature>
<keyword evidence="3 5" id="KW-0663">Pyridoxal phosphate</keyword>
<proteinExistence type="inferred from homology"/>
<evidence type="ECO:0000256" key="3">
    <source>
        <dbReference type="ARBA" id="ARBA00022898"/>
    </source>
</evidence>
<keyword evidence="10" id="KW-1185">Reference proteome</keyword>
<dbReference type="SMART" id="SM01005">
    <property type="entry name" value="Ala_racemase_C"/>
    <property type="match status" value="1"/>
</dbReference>
<dbReference type="Gene3D" id="2.40.37.10">
    <property type="entry name" value="Lyase, Ornithine Decarboxylase, Chain A, domain 1"/>
    <property type="match status" value="1"/>
</dbReference>
<reference evidence="9 10" key="1">
    <citation type="submission" date="2016-04" db="EMBL/GenBank/DDBJ databases">
        <authorList>
            <consortium name="Pathogen Informatics"/>
        </authorList>
    </citation>
    <scope>NUCLEOTIDE SEQUENCE [LARGE SCALE GENOMIC DNA]</scope>
    <source>
        <strain evidence="9 10">H050680373</strain>
    </source>
</reference>
<evidence type="ECO:0000256" key="6">
    <source>
        <dbReference type="PIRSR" id="PIRSR600821-50"/>
    </source>
</evidence>
<feature type="modified residue" description="N6-(pyridoxal phosphate)lysine" evidence="5 6">
    <location>
        <position position="44"/>
    </location>
</feature>
<dbReference type="FunFam" id="3.20.20.10:FF:000002">
    <property type="entry name" value="Alanine racemase"/>
    <property type="match status" value="1"/>
</dbReference>
<dbReference type="STRING" id="288768.SAMEA3906486_04020"/>
<dbReference type="PANTHER" id="PTHR30511">
    <property type="entry name" value="ALANINE RACEMASE"/>
    <property type="match status" value="1"/>
</dbReference>
<dbReference type="Pfam" id="PF00842">
    <property type="entry name" value="Ala_racemase_C"/>
    <property type="match status" value="1"/>
</dbReference>
<name>A0A157SPL3_9BORD</name>
<dbReference type="InterPro" id="IPR000821">
    <property type="entry name" value="Ala_racemase"/>
</dbReference>
<comment type="catalytic activity">
    <reaction evidence="1 5">
        <text>L-alanine = D-alanine</text>
        <dbReference type="Rhea" id="RHEA:20249"/>
        <dbReference type="ChEBI" id="CHEBI:57416"/>
        <dbReference type="ChEBI" id="CHEBI:57972"/>
        <dbReference type="EC" id="5.1.1.1"/>
    </reaction>
</comment>
<dbReference type="Proteomes" id="UP000076848">
    <property type="component" value="Unassembled WGS sequence"/>
</dbReference>
<dbReference type="InterPro" id="IPR011079">
    <property type="entry name" value="Ala_racemase_C"/>
</dbReference>
<feature type="binding site" evidence="5 7">
    <location>
        <position position="319"/>
    </location>
    <ligand>
        <name>substrate</name>
    </ligand>
</feature>
<dbReference type="HAMAP" id="MF_01201">
    <property type="entry name" value="Ala_racemase"/>
    <property type="match status" value="1"/>
</dbReference>